<dbReference type="AlphaFoldDB" id="A0A940DR53"/>
<evidence type="ECO:0000256" key="2">
    <source>
        <dbReference type="ARBA" id="ARBA00022679"/>
    </source>
</evidence>
<dbReference type="Proteomes" id="UP000725002">
    <property type="component" value="Unassembled WGS sequence"/>
</dbReference>
<keyword evidence="1 4" id="KW-0489">Methyltransferase</keyword>
<dbReference type="InterPro" id="IPR004441">
    <property type="entry name" value="rRNA_MeTrfase_TrmH"/>
</dbReference>
<gene>
    <name evidence="4" type="ORF">IAB75_03840</name>
</gene>
<reference evidence="4" key="1">
    <citation type="submission" date="2020-10" db="EMBL/GenBank/DDBJ databases">
        <authorList>
            <person name="Gilroy R."/>
        </authorList>
    </citation>
    <scope>NUCLEOTIDE SEQUENCE</scope>
    <source>
        <strain evidence="4">G3-8215</strain>
    </source>
</reference>
<protein>
    <submittedName>
        <fullName evidence="4">TrmH family RNA methyltransferase</fullName>
    </submittedName>
</protein>
<name>A0A940DR53_9BACT</name>
<organism evidence="4 5">
    <name type="scientific">Candidatus Cryptobacteroides avicola</name>
    <dbReference type="NCBI Taxonomy" id="2840757"/>
    <lineage>
        <taxon>Bacteria</taxon>
        <taxon>Pseudomonadati</taxon>
        <taxon>Bacteroidota</taxon>
        <taxon>Bacteroidia</taxon>
        <taxon>Bacteroidales</taxon>
        <taxon>Candidatus Cryptobacteroides</taxon>
    </lineage>
</organism>
<dbReference type="Gene3D" id="3.40.1280.10">
    <property type="match status" value="1"/>
</dbReference>
<sequence>METKNRKLLNIELGRLTLRQYKETPGSGTVLVLDNIRSAHNIGSAFRTADSFKADKVYLCGICATPPSAEIHKSALGAEFSVEWEYSQETLPVIERLKNEGYTVVSVEQTVNSVSLENFHPEKGGRYAFIFGNEVSGVSQDAVDASDFSLEIPQYGTKHSLNVSVSIGIVLWAARMGTATAGK</sequence>
<dbReference type="GO" id="GO:0006396">
    <property type="term" value="P:RNA processing"/>
    <property type="evidence" value="ECO:0007669"/>
    <property type="project" value="InterPro"/>
</dbReference>
<proteinExistence type="predicted"/>
<dbReference type="Pfam" id="PF00588">
    <property type="entry name" value="SpoU_methylase"/>
    <property type="match status" value="1"/>
</dbReference>
<dbReference type="InterPro" id="IPR029026">
    <property type="entry name" value="tRNA_m1G_MTases_N"/>
</dbReference>
<reference evidence="4" key="2">
    <citation type="journal article" date="2021" name="PeerJ">
        <title>Extensive microbial diversity within the chicken gut microbiome revealed by metagenomics and culture.</title>
        <authorList>
            <person name="Gilroy R."/>
            <person name="Ravi A."/>
            <person name="Getino M."/>
            <person name="Pursley I."/>
            <person name="Horton D.L."/>
            <person name="Alikhan N.F."/>
            <person name="Baker D."/>
            <person name="Gharbi K."/>
            <person name="Hall N."/>
            <person name="Watson M."/>
            <person name="Adriaenssens E.M."/>
            <person name="Foster-Nyarko E."/>
            <person name="Jarju S."/>
            <person name="Secka A."/>
            <person name="Antonio M."/>
            <person name="Oren A."/>
            <person name="Chaudhuri R.R."/>
            <person name="La Ragione R."/>
            <person name="Hildebrand F."/>
            <person name="Pallen M.J."/>
        </authorList>
    </citation>
    <scope>NUCLEOTIDE SEQUENCE</scope>
    <source>
        <strain evidence="4">G3-8215</strain>
    </source>
</reference>
<dbReference type="SUPFAM" id="SSF75217">
    <property type="entry name" value="alpha/beta knot"/>
    <property type="match status" value="1"/>
</dbReference>
<dbReference type="InterPro" id="IPR029028">
    <property type="entry name" value="Alpha/beta_knot_MTases"/>
</dbReference>
<comment type="caution">
    <text evidence="4">The sequence shown here is derived from an EMBL/GenBank/DDBJ whole genome shotgun (WGS) entry which is preliminary data.</text>
</comment>
<dbReference type="GO" id="GO:0005829">
    <property type="term" value="C:cytosol"/>
    <property type="evidence" value="ECO:0007669"/>
    <property type="project" value="TreeGrafter"/>
</dbReference>
<dbReference type="PANTHER" id="PTHR46429">
    <property type="entry name" value="23S RRNA (GUANOSINE-2'-O-)-METHYLTRANSFERASE RLMB"/>
    <property type="match status" value="1"/>
</dbReference>
<dbReference type="GO" id="GO:0008173">
    <property type="term" value="F:RNA methyltransferase activity"/>
    <property type="evidence" value="ECO:0007669"/>
    <property type="project" value="InterPro"/>
</dbReference>
<dbReference type="PANTHER" id="PTHR46429:SF1">
    <property type="entry name" value="23S RRNA (GUANOSINE-2'-O-)-METHYLTRANSFERASE RLMB"/>
    <property type="match status" value="1"/>
</dbReference>
<dbReference type="GO" id="GO:0032259">
    <property type="term" value="P:methylation"/>
    <property type="evidence" value="ECO:0007669"/>
    <property type="project" value="UniProtKB-KW"/>
</dbReference>
<accession>A0A940DR53</accession>
<dbReference type="InterPro" id="IPR001537">
    <property type="entry name" value="SpoU_MeTrfase"/>
</dbReference>
<evidence type="ECO:0000313" key="4">
    <source>
        <dbReference type="EMBL" id="MBO8483230.1"/>
    </source>
</evidence>
<feature type="domain" description="tRNA/rRNA methyltransferase SpoU type" evidence="3">
    <location>
        <begin position="29"/>
        <end position="172"/>
    </location>
</feature>
<dbReference type="GO" id="GO:0003723">
    <property type="term" value="F:RNA binding"/>
    <property type="evidence" value="ECO:0007669"/>
    <property type="project" value="InterPro"/>
</dbReference>
<dbReference type="EMBL" id="JADILV010000024">
    <property type="protein sequence ID" value="MBO8483230.1"/>
    <property type="molecule type" value="Genomic_DNA"/>
</dbReference>
<evidence type="ECO:0000259" key="3">
    <source>
        <dbReference type="Pfam" id="PF00588"/>
    </source>
</evidence>
<evidence type="ECO:0000256" key="1">
    <source>
        <dbReference type="ARBA" id="ARBA00022603"/>
    </source>
</evidence>
<keyword evidence="2" id="KW-0808">Transferase</keyword>
<evidence type="ECO:0000313" key="5">
    <source>
        <dbReference type="Proteomes" id="UP000725002"/>
    </source>
</evidence>